<comment type="similarity">
    <text evidence="2 7">Belongs to the universal ribosomal protein uS19 family.</text>
</comment>
<dbReference type="RefSeq" id="YP_009647001.1">
    <property type="nucleotide sequence ID" value="NC_042598.1"/>
</dbReference>
<accession>A0A4D6C653</accession>
<dbReference type="NCBIfam" id="TIGR01050">
    <property type="entry name" value="rpsS_bact"/>
    <property type="match status" value="1"/>
</dbReference>
<name>A0A4D6C653_9CHLO</name>
<dbReference type="EMBL" id="MK086003">
    <property type="protein sequence ID" value="QBX98648.1"/>
    <property type="molecule type" value="Genomic_DNA"/>
</dbReference>
<dbReference type="GO" id="GO:0003735">
    <property type="term" value="F:structural constituent of ribosome"/>
    <property type="evidence" value="ECO:0007669"/>
    <property type="project" value="InterPro"/>
</dbReference>
<keyword evidence="5 7" id="KW-0687">Ribonucleoprotein</keyword>
<evidence type="ECO:0000256" key="3">
    <source>
        <dbReference type="ARBA" id="ARBA00022980"/>
    </source>
</evidence>
<gene>
    <name evidence="8" type="primary">rps19</name>
</gene>
<evidence type="ECO:0000256" key="7">
    <source>
        <dbReference type="RuleBase" id="RU003485"/>
    </source>
</evidence>
<dbReference type="InterPro" id="IPR002222">
    <property type="entry name" value="Ribosomal_uS19"/>
</dbReference>
<dbReference type="PRINTS" id="PR00975">
    <property type="entry name" value="RIBOSOMALS19"/>
</dbReference>
<organism evidence="8">
    <name type="scientific">Chloropicon sieburthii</name>
    <dbReference type="NCBI Taxonomy" id="1764286"/>
    <lineage>
        <taxon>Eukaryota</taxon>
        <taxon>Viridiplantae</taxon>
        <taxon>Chlorophyta</taxon>
        <taxon>Chloropicophyceae</taxon>
        <taxon>Chloropicales</taxon>
        <taxon>Chloropicaceae</taxon>
        <taxon>Chloropicon</taxon>
    </lineage>
</organism>
<evidence type="ECO:0000256" key="5">
    <source>
        <dbReference type="ARBA" id="ARBA00023274"/>
    </source>
</evidence>
<dbReference type="InterPro" id="IPR005732">
    <property type="entry name" value="Ribosomal_uS19_bac-type"/>
</dbReference>
<dbReference type="PROSITE" id="PS00323">
    <property type="entry name" value="RIBOSOMAL_S19"/>
    <property type="match status" value="1"/>
</dbReference>
<keyword evidence="4 8" id="KW-0496">Mitochondrion</keyword>
<dbReference type="InterPro" id="IPR023575">
    <property type="entry name" value="Ribosomal_uS19_SF"/>
</dbReference>
<dbReference type="PANTHER" id="PTHR11880:SF67">
    <property type="entry name" value="SMALL RIBOSOMAL SUBUNIT PROTEIN US19M"/>
    <property type="match status" value="1"/>
</dbReference>
<proteinExistence type="inferred from homology"/>
<dbReference type="HAMAP" id="MF_00531">
    <property type="entry name" value="Ribosomal_uS19"/>
    <property type="match status" value="1"/>
</dbReference>
<sequence length="99" mass="11472">MSRSVWKGPFVDFGLLRSVVKKERSDAQKKGPKDPLKVYSRRSLILPDFVGLEVDIYNGRSFQKVLIKEEMIGHYFGEFAPTRKIFIPKDKVKNKGKKK</sequence>
<dbReference type="GO" id="GO:0000028">
    <property type="term" value="P:ribosomal small subunit assembly"/>
    <property type="evidence" value="ECO:0007669"/>
    <property type="project" value="TreeGrafter"/>
</dbReference>
<dbReference type="GeneID" id="40513328"/>
<dbReference type="Gene3D" id="3.30.860.10">
    <property type="entry name" value="30s Ribosomal Protein S19, Chain A"/>
    <property type="match status" value="1"/>
</dbReference>
<evidence type="ECO:0000256" key="1">
    <source>
        <dbReference type="ARBA" id="ARBA00004173"/>
    </source>
</evidence>
<dbReference type="PANTHER" id="PTHR11880">
    <property type="entry name" value="RIBOSOMAL PROTEIN S19P FAMILY MEMBER"/>
    <property type="match status" value="1"/>
</dbReference>
<evidence type="ECO:0000256" key="6">
    <source>
        <dbReference type="ARBA" id="ARBA00044183"/>
    </source>
</evidence>
<evidence type="ECO:0000313" key="8">
    <source>
        <dbReference type="EMBL" id="QBX98648.1"/>
    </source>
</evidence>
<geneLocation type="mitochondrion" evidence="8"/>
<protein>
    <recommendedName>
        <fullName evidence="6">Small ribosomal subunit protein uS19m</fullName>
    </recommendedName>
</protein>
<dbReference type="Pfam" id="PF00203">
    <property type="entry name" value="Ribosomal_S19"/>
    <property type="match status" value="1"/>
</dbReference>
<dbReference type="SUPFAM" id="SSF54570">
    <property type="entry name" value="Ribosomal protein S19"/>
    <property type="match status" value="1"/>
</dbReference>
<dbReference type="GO" id="GO:0006412">
    <property type="term" value="P:translation"/>
    <property type="evidence" value="ECO:0007669"/>
    <property type="project" value="InterPro"/>
</dbReference>
<evidence type="ECO:0000256" key="4">
    <source>
        <dbReference type="ARBA" id="ARBA00023128"/>
    </source>
</evidence>
<evidence type="ECO:0000256" key="2">
    <source>
        <dbReference type="ARBA" id="ARBA00007345"/>
    </source>
</evidence>
<comment type="subcellular location">
    <subcellularLocation>
        <location evidence="1">Mitochondrion</location>
    </subcellularLocation>
</comment>
<dbReference type="GO" id="GO:0005763">
    <property type="term" value="C:mitochondrial small ribosomal subunit"/>
    <property type="evidence" value="ECO:0007669"/>
    <property type="project" value="TreeGrafter"/>
</dbReference>
<dbReference type="AlphaFoldDB" id="A0A4D6C653"/>
<reference evidence="8" key="1">
    <citation type="journal article" date="2019" name="Genome Biol. Evol.">
        <title>Tracing the Evolution of the Plastome and Mitogenome in the Chloropicophyceae Uncovered Convergent tRNA Gene Losses and a Variant Plastid Genetic Code.</title>
        <authorList>
            <person name="Turmel M."/>
            <person name="Dos Santos A.L."/>
            <person name="Otis C."/>
            <person name="Sergerie R."/>
            <person name="Lemieux C."/>
        </authorList>
    </citation>
    <scope>NUCLEOTIDE SEQUENCE</scope>
</reference>
<keyword evidence="3 7" id="KW-0689">Ribosomal protein</keyword>
<dbReference type="InterPro" id="IPR020934">
    <property type="entry name" value="Ribosomal_uS19_CS"/>
</dbReference>
<dbReference type="GO" id="GO:0003723">
    <property type="term" value="F:RNA binding"/>
    <property type="evidence" value="ECO:0007669"/>
    <property type="project" value="InterPro"/>
</dbReference>
<dbReference type="PIRSF" id="PIRSF002144">
    <property type="entry name" value="Ribosomal_S19"/>
    <property type="match status" value="1"/>
</dbReference>